<dbReference type="EMBL" id="JAFLCK010000034">
    <property type="protein sequence ID" value="MBN8662270.1"/>
    <property type="molecule type" value="Genomic_DNA"/>
</dbReference>
<comment type="caution">
    <text evidence="2">The sequence shown here is derived from an EMBL/GenBank/DDBJ whole genome shotgun (WGS) entry which is preliminary data.</text>
</comment>
<gene>
    <name evidence="2" type="ORF">J0M35_18010</name>
</gene>
<feature type="region of interest" description="Disordered" evidence="1">
    <location>
        <begin position="1"/>
        <end position="23"/>
    </location>
</feature>
<proteinExistence type="predicted"/>
<organism evidence="2 3">
    <name type="scientific">Candidatus Obscuribacter phosphatis</name>
    <dbReference type="NCBI Taxonomy" id="1906157"/>
    <lineage>
        <taxon>Bacteria</taxon>
        <taxon>Bacillati</taxon>
        <taxon>Candidatus Melainabacteria</taxon>
        <taxon>Candidatus Obscuribacterales</taxon>
        <taxon>Candidatus Obscuribacteraceae</taxon>
        <taxon>Candidatus Obscuribacter</taxon>
    </lineage>
</organism>
<protein>
    <submittedName>
        <fullName evidence="2">Uncharacterized protein</fullName>
    </submittedName>
</protein>
<dbReference type="Proteomes" id="UP000664277">
    <property type="component" value="Unassembled WGS sequence"/>
</dbReference>
<reference evidence="2" key="1">
    <citation type="submission" date="2021-02" db="EMBL/GenBank/DDBJ databases">
        <title>Genome-Resolved Metagenomics of a Microbial Community Performing Photosynthetic Biological Nutrient Removal.</title>
        <authorList>
            <person name="Mcdaniel E.A."/>
        </authorList>
    </citation>
    <scope>NUCLEOTIDE SEQUENCE</scope>
    <source>
        <strain evidence="2">UWPOB_OBS1</strain>
    </source>
</reference>
<sequence>MNYSNDFDDLGSTKPGANQPRIPEAVSYGSLLNVLKNRSDARQNDKDNQDHHDSADQAYIMELAHDLRQGYLQDVMDVRMERLDQINGRGRSGKNVEMPLFNEVPSLKFFLK</sequence>
<evidence type="ECO:0000313" key="2">
    <source>
        <dbReference type="EMBL" id="MBN8662270.1"/>
    </source>
</evidence>
<accession>A0A8J7TNX4</accession>
<evidence type="ECO:0000256" key="1">
    <source>
        <dbReference type="SAM" id="MobiDB-lite"/>
    </source>
</evidence>
<name>A0A8J7TNX4_9BACT</name>
<dbReference type="AlphaFoldDB" id="A0A8J7TNX4"/>
<evidence type="ECO:0000313" key="3">
    <source>
        <dbReference type="Proteomes" id="UP000664277"/>
    </source>
</evidence>